<comment type="function">
    <text evidence="8">Transfers a GMP moiety from GTP to Mo-molybdopterin (Mo-MPT) cofactor (Moco or molybdenum cofactor) to form Mo-molybdopterin guanine dinucleotide (Mo-MGD) cofactor.</text>
</comment>
<evidence type="ECO:0000256" key="3">
    <source>
        <dbReference type="ARBA" id="ARBA00022723"/>
    </source>
</evidence>
<dbReference type="EMBL" id="JALY01000056">
    <property type="protein sequence ID" value="POZ93298.1"/>
    <property type="molecule type" value="Genomic_DNA"/>
</dbReference>
<name>A0A2S5EJS2_9BACT</name>
<dbReference type="CDD" id="cd02503">
    <property type="entry name" value="MobA"/>
    <property type="match status" value="1"/>
</dbReference>
<keyword evidence="5 8" id="KW-0460">Magnesium</keyword>
<dbReference type="InterPro" id="IPR029044">
    <property type="entry name" value="Nucleotide-diphossugar_trans"/>
</dbReference>
<feature type="binding site" evidence="8">
    <location>
        <position position="92"/>
    </location>
    <ligand>
        <name>Mg(2+)</name>
        <dbReference type="ChEBI" id="CHEBI:18420"/>
    </ligand>
</feature>
<dbReference type="Proteomes" id="UP000236950">
    <property type="component" value="Unassembled WGS sequence"/>
</dbReference>
<evidence type="ECO:0000256" key="2">
    <source>
        <dbReference type="ARBA" id="ARBA00022679"/>
    </source>
</evidence>
<feature type="binding site" evidence="8">
    <location>
        <position position="18"/>
    </location>
    <ligand>
        <name>GTP</name>
        <dbReference type="ChEBI" id="CHEBI:37565"/>
    </ligand>
</feature>
<sequence length="197" mass="22596">MNALLLSGGKSSRFGTNKAMETINGKPLIEHIVQGLKNVFEKVYIIGNVKEYTFLQGVFFCEDIIPNKGPLGGLLTGLICSDSEYNFLTGCDMPFLTREFFEFVKLQKKDYDLLVPSYNSYLEPLAAVYSKKCLPFISDSLKRNQLKLKSFFPQVNVRIIKETVIREIGEPEKLFFNINYKEDVQKLEINLERSEKI</sequence>
<keyword evidence="7 8" id="KW-0501">Molybdenum cofactor biosynthesis</keyword>
<comment type="caution">
    <text evidence="8">Lacks conserved residue(s) required for the propagation of feature annotation.</text>
</comment>
<feature type="binding site" evidence="8">
    <location>
        <begin position="6"/>
        <end position="8"/>
    </location>
    <ligand>
        <name>GTP</name>
        <dbReference type="ChEBI" id="CHEBI:37565"/>
    </ligand>
</feature>
<proteinExistence type="inferred from homology"/>
<feature type="domain" description="MobA-like NTP transferase" evidence="9">
    <location>
        <begin position="3"/>
        <end position="143"/>
    </location>
</feature>
<dbReference type="GO" id="GO:0061603">
    <property type="term" value="F:molybdenum cofactor guanylyltransferase activity"/>
    <property type="evidence" value="ECO:0007669"/>
    <property type="project" value="UniProtKB-EC"/>
</dbReference>
<evidence type="ECO:0000256" key="4">
    <source>
        <dbReference type="ARBA" id="ARBA00022741"/>
    </source>
</evidence>
<comment type="similarity">
    <text evidence="8">Belongs to the MobA family.</text>
</comment>
<keyword evidence="2 8" id="KW-0808">Transferase</keyword>
<evidence type="ECO:0000259" key="9">
    <source>
        <dbReference type="Pfam" id="PF12804"/>
    </source>
</evidence>
<comment type="domain">
    <text evidence="8">The N-terminal domain determines nucleotide recognition and specific binding, while the C-terminal domain determines the specific binding to the target protein.</text>
</comment>
<evidence type="ECO:0000313" key="10">
    <source>
        <dbReference type="EMBL" id="POZ93298.1"/>
    </source>
</evidence>
<evidence type="ECO:0000256" key="1">
    <source>
        <dbReference type="ARBA" id="ARBA00022490"/>
    </source>
</evidence>
<evidence type="ECO:0000256" key="7">
    <source>
        <dbReference type="ARBA" id="ARBA00023150"/>
    </source>
</evidence>
<dbReference type="GO" id="GO:0046872">
    <property type="term" value="F:metal ion binding"/>
    <property type="evidence" value="ECO:0007669"/>
    <property type="project" value="UniProtKB-KW"/>
</dbReference>
<comment type="caution">
    <text evidence="10">The sequence shown here is derived from an EMBL/GenBank/DDBJ whole genome shotgun (WGS) entry which is preliminary data.</text>
</comment>
<keyword evidence="6 8" id="KW-0342">GTP-binding</keyword>
<feature type="binding site" evidence="8">
    <location>
        <position position="63"/>
    </location>
    <ligand>
        <name>GTP</name>
        <dbReference type="ChEBI" id="CHEBI:37565"/>
    </ligand>
</feature>
<protein>
    <recommendedName>
        <fullName evidence="8">Probable molybdenum cofactor guanylyltransferase</fullName>
        <shortName evidence="8">MoCo guanylyltransferase</shortName>
        <ecNumber evidence="8">2.7.7.77</ecNumber>
    </recommendedName>
    <alternativeName>
        <fullName evidence="8">GTP:molybdopterin guanylyltransferase</fullName>
    </alternativeName>
    <alternativeName>
        <fullName evidence="8">Mo-MPT guanylyltransferase</fullName>
    </alternativeName>
    <alternativeName>
        <fullName evidence="8">Molybdopterin guanylyltransferase</fullName>
    </alternativeName>
    <alternativeName>
        <fullName evidence="8">Molybdopterin-guanine dinucleotide synthase</fullName>
        <shortName evidence="8">MGD synthase</shortName>
    </alternativeName>
</protein>
<keyword evidence="4 8" id="KW-0547">Nucleotide-binding</keyword>
<dbReference type="GO" id="GO:0005737">
    <property type="term" value="C:cytoplasm"/>
    <property type="evidence" value="ECO:0007669"/>
    <property type="project" value="UniProtKB-SubCell"/>
</dbReference>
<evidence type="ECO:0000256" key="6">
    <source>
        <dbReference type="ARBA" id="ARBA00023134"/>
    </source>
</evidence>
<dbReference type="PANTHER" id="PTHR19136">
    <property type="entry name" value="MOLYBDENUM COFACTOR GUANYLYLTRANSFERASE"/>
    <property type="match status" value="1"/>
</dbReference>
<dbReference type="SUPFAM" id="SSF53448">
    <property type="entry name" value="Nucleotide-diphospho-sugar transferases"/>
    <property type="match status" value="1"/>
</dbReference>
<dbReference type="Pfam" id="PF12804">
    <property type="entry name" value="NTP_transf_3"/>
    <property type="match status" value="1"/>
</dbReference>
<dbReference type="PANTHER" id="PTHR19136:SF81">
    <property type="entry name" value="MOLYBDENUM COFACTOR GUANYLYLTRANSFERASE"/>
    <property type="match status" value="1"/>
</dbReference>
<comment type="cofactor">
    <cofactor evidence="8">
        <name>Mg(2+)</name>
        <dbReference type="ChEBI" id="CHEBI:18420"/>
    </cofactor>
</comment>
<dbReference type="HAMAP" id="MF_00316">
    <property type="entry name" value="MobA"/>
    <property type="match status" value="1"/>
</dbReference>
<organism evidence="10 11">
    <name type="scientific">Petrotoga halophila DSM 16923</name>
    <dbReference type="NCBI Taxonomy" id="1122953"/>
    <lineage>
        <taxon>Bacteria</taxon>
        <taxon>Thermotogati</taxon>
        <taxon>Thermotogota</taxon>
        <taxon>Thermotogae</taxon>
        <taxon>Petrotogales</taxon>
        <taxon>Petrotogaceae</taxon>
        <taxon>Petrotoga</taxon>
    </lineage>
</organism>
<evidence type="ECO:0000256" key="8">
    <source>
        <dbReference type="HAMAP-Rule" id="MF_00316"/>
    </source>
</evidence>
<accession>A0A2S5EJS2</accession>
<feature type="binding site" evidence="8">
    <location>
        <position position="92"/>
    </location>
    <ligand>
        <name>GTP</name>
        <dbReference type="ChEBI" id="CHEBI:37565"/>
    </ligand>
</feature>
<dbReference type="AlphaFoldDB" id="A0A2S5EJS2"/>
<dbReference type="RefSeq" id="WP_103898125.1">
    <property type="nucleotide sequence ID" value="NZ_JALY01000056.1"/>
</dbReference>
<comment type="subcellular location">
    <subcellularLocation>
        <location evidence="8">Cytoplasm</location>
    </subcellularLocation>
</comment>
<keyword evidence="3 8" id="KW-0479">Metal-binding</keyword>
<dbReference type="GO" id="GO:0005525">
    <property type="term" value="F:GTP binding"/>
    <property type="evidence" value="ECO:0007669"/>
    <property type="project" value="UniProtKB-UniRule"/>
</dbReference>
<dbReference type="EC" id="2.7.7.77" evidence="8"/>
<dbReference type="InterPro" id="IPR013482">
    <property type="entry name" value="Molybde_CF_guanTrfase"/>
</dbReference>
<reference evidence="10 11" key="1">
    <citation type="submission" date="2014-01" db="EMBL/GenBank/DDBJ databases">
        <title>Comparative genomics of Petrotoga.</title>
        <authorList>
            <person name="Chow K."/>
            <person name="Charchuk R."/>
            <person name="Nesbo C.L."/>
        </authorList>
    </citation>
    <scope>NUCLEOTIDE SEQUENCE [LARGE SCALE GENOMIC DNA]</scope>
    <source>
        <strain evidence="10 11">DSM 16923</strain>
    </source>
</reference>
<evidence type="ECO:0000256" key="5">
    <source>
        <dbReference type="ARBA" id="ARBA00022842"/>
    </source>
</evidence>
<keyword evidence="11" id="KW-1185">Reference proteome</keyword>
<gene>
    <name evidence="8" type="primary">mobA</name>
    <name evidence="10" type="ORF">AA81_02770</name>
</gene>
<evidence type="ECO:0000313" key="11">
    <source>
        <dbReference type="Proteomes" id="UP000236950"/>
    </source>
</evidence>
<comment type="catalytic activity">
    <reaction evidence="8">
        <text>Mo-molybdopterin + GTP + H(+) = Mo-molybdopterin guanine dinucleotide + diphosphate</text>
        <dbReference type="Rhea" id="RHEA:34243"/>
        <dbReference type="ChEBI" id="CHEBI:15378"/>
        <dbReference type="ChEBI" id="CHEBI:33019"/>
        <dbReference type="ChEBI" id="CHEBI:37565"/>
        <dbReference type="ChEBI" id="CHEBI:71302"/>
        <dbReference type="ChEBI" id="CHEBI:71310"/>
        <dbReference type="EC" id="2.7.7.77"/>
    </reaction>
</comment>
<dbReference type="GO" id="GO:0006777">
    <property type="term" value="P:Mo-molybdopterin cofactor biosynthetic process"/>
    <property type="evidence" value="ECO:0007669"/>
    <property type="project" value="UniProtKB-KW"/>
</dbReference>
<dbReference type="InterPro" id="IPR025877">
    <property type="entry name" value="MobA-like_NTP_Trfase"/>
</dbReference>
<keyword evidence="1 8" id="KW-0963">Cytoplasm</keyword>
<dbReference type="Gene3D" id="3.90.550.10">
    <property type="entry name" value="Spore Coat Polysaccharide Biosynthesis Protein SpsA, Chain A"/>
    <property type="match status" value="1"/>
</dbReference>